<keyword evidence="10" id="KW-1185">Reference proteome</keyword>
<keyword evidence="3 5" id="KW-1133">Transmembrane helix</keyword>
<dbReference type="NCBIfam" id="TIGR00229">
    <property type="entry name" value="sensory_box"/>
    <property type="match status" value="1"/>
</dbReference>
<protein>
    <recommendedName>
        <fullName evidence="11">EAL domain-containing protein</fullName>
    </recommendedName>
</protein>
<feature type="domain" description="CHASE" evidence="6">
    <location>
        <begin position="114"/>
        <end position="222"/>
    </location>
</feature>
<sequence length="883" mass="96697">MSVVEDVAPLGVAAWVWSLVALLLGVSISIWLAHGQQRRIAADQRADLDVMAETVTESVRERVRSCELLARSVQSLFLASSEVEPDEFANLYENLRPRERFAGLAALAYAERGEDGRYVTTLVAPLEGNEDVVGLDVGDQPANLAALLAARDSDRPMLSAPFRLVQQQALDVDAAGEPEGMTLRLPIFHSGQPPATPAQRRARERGSLAISFNVQRLIADSLPGDVAGSAFHASVTDVTGGPERLLFDSNPSPHADGGTATTRMLTVGGREWRIQVHALADSTAVADLTQSGLWPGLVASALFALLVWSVLTSRRRALELGWRMSRRYRESEERFRVLNELLPALVLLARAGDGRITYANQAARLRLGETAAELGLSSMFDDQRLGIRTQAGELASGSASEAVLTTTNGDQFWASVSTSRVDVGGQDMLLMVATDISEQRQLTEMLGYQASHDALTELYNRREFERRVERVLDGVSSGGPPATLLYLDLDQFKLINDTSGHTAGDQLLIQLATTMREQLGDEGVLLARLGGDEFGVLAPGTYDPGQARALAERLRERIDGYVFVWEQRSYTISVSIGGVVLDQPGQTFKDVLAQADTACYMAKESGRNRVHFYSASDDETARRHGEMEWANRLRWAATEGRLVLMYQEVRPVSGAGEGTYIELLLRFRDPHGRLVLPGAFLPAAERYGLMPMIDRWVIETALSNFDRLHPSGNGLRLATINLSGASIEDESLVELILQLLDTHRIDPQKVCFEITETVAVRNLSQVARFLGRLRDAGCKLALDDFGAGMSSFGYLKNLPVDIIKIDGSFIRDLLTDPMSYAIVRAVNDIGHQRGLLVVAEWVASAEVLEALAVIGIDYAQGFDLHRPEPILLHRSRTPAPVAR</sequence>
<dbReference type="Gene3D" id="3.30.70.270">
    <property type="match status" value="1"/>
</dbReference>
<dbReference type="InterPro" id="IPR029787">
    <property type="entry name" value="Nucleotide_cyclase"/>
</dbReference>
<dbReference type="Pfam" id="PF03924">
    <property type="entry name" value="CHASE"/>
    <property type="match status" value="1"/>
</dbReference>
<dbReference type="InterPro" id="IPR052155">
    <property type="entry name" value="Biofilm_reg_signaling"/>
</dbReference>
<evidence type="ECO:0008006" key="11">
    <source>
        <dbReference type="Google" id="ProtNLM"/>
    </source>
</evidence>
<evidence type="ECO:0000313" key="9">
    <source>
        <dbReference type="EMBL" id="CAG4969791.1"/>
    </source>
</evidence>
<dbReference type="PROSITE" id="PS50883">
    <property type="entry name" value="EAL"/>
    <property type="match status" value="1"/>
</dbReference>
<evidence type="ECO:0000256" key="5">
    <source>
        <dbReference type="SAM" id="Phobius"/>
    </source>
</evidence>
<dbReference type="Gene3D" id="3.30.450.350">
    <property type="entry name" value="CHASE domain"/>
    <property type="match status" value="1"/>
</dbReference>
<proteinExistence type="predicted"/>
<name>A0ABN7QVA5_9GAMM</name>
<dbReference type="Gene3D" id="3.20.20.450">
    <property type="entry name" value="EAL domain"/>
    <property type="match status" value="1"/>
</dbReference>
<dbReference type="Pfam" id="PF00990">
    <property type="entry name" value="GGDEF"/>
    <property type="match status" value="1"/>
</dbReference>
<dbReference type="CDD" id="cd01949">
    <property type="entry name" value="GGDEF"/>
    <property type="match status" value="1"/>
</dbReference>
<dbReference type="SUPFAM" id="SSF141868">
    <property type="entry name" value="EAL domain-like"/>
    <property type="match status" value="1"/>
</dbReference>
<gene>
    <name evidence="9" type="ORF">LYB30171_00586</name>
</gene>
<dbReference type="Pfam" id="PF00563">
    <property type="entry name" value="EAL"/>
    <property type="match status" value="1"/>
</dbReference>
<feature type="domain" description="EAL" evidence="7">
    <location>
        <begin position="626"/>
        <end position="881"/>
    </location>
</feature>
<evidence type="ECO:0000256" key="3">
    <source>
        <dbReference type="ARBA" id="ARBA00022989"/>
    </source>
</evidence>
<dbReference type="SMART" id="SM00267">
    <property type="entry name" value="GGDEF"/>
    <property type="match status" value="1"/>
</dbReference>
<dbReference type="EMBL" id="OU015430">
    <property type="protein sequence ID" value="CAG4969791.1"/>
    <property type="molecule type" value="Genomic_DNA"/>
</dbReference>
<evidence type="ECO:0000259" key="7">
    <source>
        <dbReference type="PROSITE" id="PS50883"/>
    </source>
</evidence>
<dbReference type="NCBIfam" id="TIGR00254">
    <property type="entry name" value="GGDEF"/>
    <property type="match status" value="1"/>
</dbReference>
<dbReference type="Proteomes" id="UP000680116">
    <property type="component" value="Chromosome"/>
</dbReference>
<evidence type="ECO:0000259" key="6">
    <source>
        <dbReference type="PROSITE" id="PS50839"/>
    </source>
</evidence>
<dbReference type="InterPro" id="IPR006189">
    <property type="entry name" value="CHASE_dom"/>
</dbReference>
<evidence type="ECO:0000256" key="1">
    <source>
        <dbReference type="ARBA" id="ARBA00004370"/>
    </source>
</evidence>
<dbReference type="SMART" id="SM01079">
    <property type="entry name" value="CHASE"/>
    <property type="match status" value="1"/>
</dbReference>
<dbReference type="InterPro" id="IPR043128">
    <property type="entry name" value="Rev_trsase/Diguanyl_cyclase"/>
</dbReference>
<keyword evidence="4 5" id="KW-0472">Membrane</keyword>
<dbReference type="PROSITE" id="PS50839">
    <property type="entry name" value="CHASE"/>
    <property type="match status" value="1"/>
</dbReference>
<organism evidence="9 10">
    <name type="scientific">Novilysobacter luteus</name>
    <dbReference type="NCBI Taxonomy" id="2822368"/>
    <lineage>
        <taxon>Bacteria</taxon>
        <taxon>Pseudomonadati</taxon>
        <taxon>Pseudomonadota</taxon>
        <taxon>Gammaproteobacteria</taxon>
        <taxon>Lysobacterales</taxon>
        <taxon>Lysobacteraceae</taxon>
        <taxon>Novilysobacter</taxon>
    </lineage>
</organism>
<dbReference type="InterPro" id="IPR035919">
    <property type="entry name" value="EAL_sf"/>
</dbReference>
<dbReference type="SMART" id="SM00052">
    <property type="entry name" value="EAL"/>
    <property type="match status" value="1"/>
</dbReference>
<dbReference type="PROSITE" id="PS50887">
    <property type="entry name" value="GGDEF"/>
    <property type="match status" value="1"/>
</dbReference>
<evidence type="ECO:0000256" key="2">
    <source>
        <dbReference type="ARBA" id="ARBA00022692"/>
    </source>
</evidence>
<reference evidence="9 10" key="1">
    <citation type="submission" date="2021-04" db="EMBL/GenBank/DDBJ databases">
        <authorList>
            <person name="Rodrigo-Torres L."/>
            <person name="Arahal R. D."/>
            <person name="Lucena T."/>
        </authorList>
    </citation>
    <scope>NUCLEOTIDE SEQUENCE [LARGE SCALE GENOMIC DNA]</scope>
    <source>
        <strain evidence="9 10">CECT 30171</strain>
    </source>
</reference>
<accession>A0ABN7QVA5</accession>
<dbReference type="InterPro" id="IPR042240">
    <property type="entry name" value="CHASE_sf"/>
</dbReference>
<dbReference type="Gene3D" id="3.30.450.20">
    <property type="entry name" value="PAS domain"/>
    <property type="match status" value="1"/>
</dbReference>
<keyword evidence="2 5" id="KW-0812">Transmembrane</keyword>
<dbReference type="InterPro" id="IPR000014">
    <property type="entry name" value="PAS"/>
</dbReference>
<dbReference type="InterPro" id="IPR035965">
    <property type="entry name" value="PAS-like_dom_sf"/>
</dbReference>
<evidence type="ECO:0000256" key="4">
    <source>
        <dbReference type="ARBA" id="ARBA00023136"/>
    </source>
</evidence>
<dbReference type="CDD" id="cd01948">
    <property type="entry name" value="EAL"/>
    <property type="match status" value="1"/>
</dbReference>
<feature type="transmembrane region" description="Helical" evidence="5">
    <location>
        <begin position="12"/>
        <end position="33"/>
    </location>
</feature>
<dbReference type="SUPFAM" id="SSF55785">
    <property type="entry name" value="PYP-like sensor domain (PAS domain)"/>
    <property type="match status" value="1"/>
</dbReference>
<dbReference type="PANTHER" id="PTHR44757:SF4">
    <property type="entry name" value="DIGUANYLATE CYCLASE DGCE-RELATED"/>
    <property type="match status" value="1"/>
</dbReference>
<dbReference type="RefSeq" id="WP_215219574.1">
    <property type="nucleotide sequence ID" value="NZ_OU015430.1"/>
</dbReference>
<evidence type="ECO:0000259" key="8">
    <source>
        <dbReference type="PROSITE" id="PS50887"/>
    </source>
</evidence>
<dbReference type="InterPro" id="IPR000160">
    <property type="entry name" value="GGDEF_dom"/>
</dbReference>
<comment type="subcellular location">
    <subcellularLocation>
        <location evidence="1">Membrane</location>
    </subcellularLocation>
</comment>
<dbReference type="PANTHER" id="PTHR44757">
    <property type="entry name" value="DIGUANYLATE CYCLASE DGCP"/>
    <property type="match status" value="1"/>
</dbReference>
<feature type="transmembrane region" description="Helical" evidence="5">
    <location>
        <begin position="292"/>
        <end position="311"/>
    </location>
</feature>
<feature type="domain" description="GGDEF" evidence="8">
    <location>
        <begin position="480"/>
        <end position="615"/>
    </location>
</feature>
<dbReference type="SUPFAM" id="SSF55073">
    <property type="entry name" value="Nucleotide cyclase"/>
    <property type="match status" value="1"/>
</dbReference>
<dbReference type="CDD" id="cd00130">
    <property type="entry name" value="PAS"/>
    <property type="match status" value="1"/>
</dbReference>
<dbReference type="InterPro" id="IPR001633">
    <property type="entry name" value="EAL_dom"/>
</dbReference>
<evidence type="ECO:0000313" key="10">
    <source>
        <dbReference type="Proteomes" id="UP000680116"/>
    </source>
</evidence>